<keyword evidence="1" id="KW-0328">Glycosyltransferase</keyword>
<gene>
    <name evidence="3" type="ORF">GO621_12215</name>
</gene>
<name>A0A7K1SYF4_9SPHI</name>
<keyword evidence="2 3" id="KW-0808">Transferase</keyword>
<evidence type="ECO:0000256" key="2">
    <source>
        <dbReference type="ARBA" id="ARBA00022679"/>
    </source>
</evidence>
<evidence type="ECO:0000313" key="3">
    <source>
        <dbReference type="EMBL" id="MVN22298.1"/>
    </source>
</evidence>
<dbReference type="GO" id="GO:0008713">
    <property type="term" value="F:ADP-heptose-lipopolysaccharide heptosyltransferase activity"/>
    <property type="evidence" value="ECO:0007669"/>
    <property type="project" value="TreeGrafter"/>
</dbReference>
<dbReference type="AlphaFoldDB" id="A0A7K1SYF4"/>
<organism evidence="3 4">
    <name type="scientific">Mucilaginibacter arboris</name>
    <dbReference type="NCBI Taxonomy" id="2682090"/>
    <lineage>
        <taxon>Bacteria</taxon>
        <taxon>Pseudomonadati</taxon>
        <taxon>Bacteroidota</taxon>
        <taxon>Sphingobacteriia</taxon>
        <taxon>Sphingobacteriales</taxon>
        <taxon>Sphingobacteriaceae</taxon>
        <taxon>Mucilaginibacter</taxon>
    </lineage>
</organism>
<proteinExistence type="predicted"/>
<dbReference type="CDD" id="cd03789">
    <property type="entry name" value="GT9_LPS_heptosyltransferase"/>
    <property type="match status" value="1"/>
</dbReference>
<sequence>MKKTLKILVIRLSSMGDIIYTTPVVRCLKLQLVDAEIHFLTKPAFKYIYEGNPYVDKLLLLQKNLSDTIYQIKAEKYDYLIDLHNNLRTSLIKFKTGIPASTFKKQPLQKWLYLKWKWKFISDKHLVDRYLETVAFLGIKNDGQPINYYLKRQYKLPDLLPASHLPNYVVFIIGATHFTKRMPNEKVAQICNDINFPVVLLGGDDVKINGDEIASFTGKKIYNACGTLTLDQSVFLLTQAHKIIGFDTGLTHIAEAFDKPVASVWGSTAPELVGVWPYQKKDAEVIGVDLYCRPCSKFGLEKCPLGHFKCMKDIPNQQLINFANKADASF</sequence>
<dbReference type="InterPro" id="IPR002201">
    <property type="entry name" value="Glyco_trans_9"/>
</dbReference>
<protein>
    <submittedName>
        <fullName evidence="3">Glycosyl transferase</fullName>
    </submittedName>
</protein>
<dbReference type="SUPFAM" id="SSF53756">
    <property type="entry name" value="UDP-Glycosyltransferase/glycogen phosphorylase"/>
    <property type="match status" value="1"/>
</dbReference>
<keyword evidence="4" id="KW-1185">Reference proteome</keyword>
<dbReference type="GO" id="GO:0009244">
    <property type="term" value="P:lipopolysaccharide core region biosynthetic process"/>
    <property type="evidence" value="ECO:0007669"/>
    <property type="project" value="TreeGrafter"/>
</dbReference>
<dbReference type="PANTHER" id="PTHR30160">
    <property type="entry name" value="TETRAACYLDISACCHARIDE 4'-KINASE-RELATED"/>
    <property type="match status" value="1"/>
</dbReference>
<dbReference type="Pfam" id="PF01075">
    <property type="entry name" value="Glyco_transf_9"/>
    <property type="match status" value="1"/>
</dbReference>
<dbReference type="Gene3D" id="3.40.50.2000">
    <property type="entry name" value="Glycogen Phosphorylase B"/>
    <property type="match status" value="2"/>
</dbReference>
<evidence type="ECO:0000256" key="1">
    <source>
        <dbReference type="ARBA" id="ARBA00022676"/>
    </source>
</evidence>
<dbReference type="EMBL" id="WPIK01000010">
    <property type="protein sequence ID" value="MVN22298.1"/>
    <property type="molecule type" value="Genomic_DNA"/>
</dbReference>
<dbReference type="InterPro" id="IPR051199">
    <property type="entry name" value="LPS_LOS_Heptosyltrfase"/>
</dbReference>
<reference evidence="3 4" key="1">
    <citation type="submission" date="2019-12" db="EMBL/GenBank/DDBJ databases">
        <title>Mucilaginibacter sp. HMF7410 genome sequencing and assembly.</title>
        <authorList>
            <person name="Kang H."/>
            <person name="Cha I."/>
            <person name="Kim H."/>
            <person name="Joh K."/>
        </authorList>
    </citation>
    <scope>NUCLEOTIDE SEQUENCE [LARGE SCALE GENOMIC DNA]</scope>
    <source>
        <strain evidence="3 4">HMF7410</strain>
    </source>
</reference>
<dbReference type="Proteomes" id="UP000462014">
    <property type="component" value="Unassembled WGS sequence"/>
</dbReference>
<dbReference type="GO" id="GO:0005829">
    <property type="term" value="C:cytosol"/>
    <property type="evidence" value="ECO:0007669"/>
    <property type="project" value="TreeGrafter"/>
</dbReference>
<comment type="caution">
    <text evidence="3">The sequence shown here is derived from an EMBL/GenBank/DDBJ whole genome shotgun (WGS) entry which is preliminary data.</text>
</comment>
<evidence type="ECO:0000313" key="4">
    <source>
        <dbReference type="Proteomes" id="UP000462014"/>
    </source>
</evidence>
<accession>A0A7K1SYF4</accession>